<name>A0A258HNQ9_9CAUL</name>
<dbReference type="AlphaFoldDB" id="A0A258HNQ9"/>
<dbReference type="InterPro" id="IPR010127">
    <property type="entry name" value="Phasin_subfam-1"/>
</dbReference>
<dbReference type="InterPro" id="IPR018968">
    <property type="entry name" value="Phasin"/>
</dbReference>
<dbReference type="Proteomes" id="UP000216147">
    <property type="component" value="Unassembled WGS sequence"/>
</dbReference>
<evidence type="ECO:0000313" key="3">
    <source>
        <dbReference type="Proteomes" id="UP000216147"/>
    </source>
</evidence>
<dbReference type="NCBIfam" id="TIGR01841">
    <property type="entry name" value="phasin"/>
    <property type="match status" value="1"/>
</dbReference>
<proteinExistence type="predicted"/>
<accession>A0A258HNQ9</accession>
<evidence type="ECO:0000313" key="2">
    <source>
        <dbReference type="EMBL" id="OYX58506.1"/>
    </source>
</evidence>
<feature type="domain" description="Phasin" evidence="1">
    <location>
        <begin position="54"/>
        <end position="152"/>
    </location>
</feature>
<protein>
    <submittedName>
        <fullName evidence="2">Phasin family protein</fullName>
    </submittedName>
</protein>
<evidence type="ECO:0000259" key="1">
    <source>
        <dbReference type="Pfam" id="PF09361"/>
    </source>
</evidence>
<organism evidence="2 3">
    <name type="scientific">Brevundimonas subvibrioides</name>
    <dbReference type="NCBI Taxonomy" id="74313"/>
    <lineage>
        <taxon>Bacteria</taxon>
        <taxon>Pseudomonadati</taxon>
        <taxon>Pseudomonadota</taxon>
        <taxon>Alphaproteobacteria</taxon>
        <taxon>Caulobacterales</taxon>
        <taxon>Caulobacteraceae</taxon>
        <taxon>Brevundimonas</taxon>
    </lineage>
</organism>
<dbReference type="EMBL" id="NCEQ01000002">
    <property type="protein sequence ID" value="OYX58506.1"/>
    <property type="molecule type" value="Genomic_DNA"/>
</dbReference>
<dbReference type="Pfam" id="PF09361">
    <property type="entry name" value="Phasin_2"/>
    <property type="match status" value="1"/>
</dbReference>
<reference evidence="2 3" key="1">
    <citation type="submission" date="2017-03" db="EMBL/GenBank/DDBJ databases">
        <title>Lifting the veil on microbial sulfur biogeochemistry in mining wastewaters.</title>
        <authorList>
            <person name="Kantor R.S."/>
            <person name="Colenbrander Nelson T."/>
            <person name="Marshall S."/>
            <person name="Bennett D."/>
            <person name="Apte S."/>
            <person name="Camacho D."/>
            <person name="Thomas B.C."/>
            <person name="Warren L.A."/>
            <person name="Banfield J.F."/>
        </authorList>
    </citation>
    <scope>NUCLEOTIDE SEQUENCE [LARGE SCALE GENOMIC DNA]</scope>
    <source>
        <strain evidence="2">32-68-21</strain>
    </source>
</reference>
<sequence length="163" mass="17427">MADSTETVKKTIEQATATAKVQGEQFKAQAEQLQAKGTQALREGVEKTSATMAELSAQSKQNLEALTASATAAQKGAEALSAQVVSYSKTSWENGVAAAQTISQARSIQELIELQTNFAKSAMETYLSEVTKMTETLTGSVKDSFKPINERVTASVEKFQAAR</sequence>
<comment type="caution">
    <text evidence="2">The sequence shown here is derived from an EMBL/GenBank/DDBJ whole genome shotgun (WGS) entry which is preliminary data.</text>
</comment>
<gene>
    <name evidence="2" type="ORF">B7Y86_02105</name>
</gene>